<dbReference type="Pfam" id="PF07971">
    <property type="entry name" value="Glyco_hydro_92"/>
    <property type="match status" value="2"/>
</dbReference>
<dbReference type="PROSITE" id="PS50011">
    <property type="entry name" value="PROTEIN_KINASE_DOM"/>
    <property type="match status" value="1"/>
</dbReference>
<dbReference type="Gene3D" id="3.30.200.20">
    <property type="entry name" value="Phosphorylase Kinase, domain 1"/>
    <property type="match status" value="1"/>
</dbReference>
<sequence>MKRPGLLNTALVLASLALLAHAAAEFDVFKYINPLIGTNNGGHVFPGATLPFGMAKAVADVNGEGQGGFATDGSNITGFSHMHDDGTGGVRYSAAMVQDPSRLLGDDLDRCKFSKVDRAVPRINGTASAHPGYFAVSLNSSVHAEMTVTNHTALYRFTFPNSGTAAPKSQLADETPLSPLILVDLTDLSDSRSGGNVSVKPQTGRMTGNGTFAPSFGVGSYVLHFCADFSGANVRDAGIWLNNRAGNATTHTTLAADNVNIPPLPAGAYVRFHTPTKDNQMLARVGVSFVSVEQACGNAETEIPDLGFEHTLAVAEDVWRKKLAVVKVDATGVSAELQTVFWSGLYRAMISPQDYTGENPLWKSDEPYYDSYYCIWDSFRSIHPLITLVDPESQALMLRSLVDIYRHEGKLPDYSYLKGITDSVNWTTAYEAVVSDAEIEPPNWTIEGRGGLMSWKNLHYVPTDDYDPYGTGLLTRSISRTVEYAYDDFCIAEMARKMGNMGDYEKYLQRAGFWKNMYNADQTSAINGTDTGFKGFLQPRYLNGTFGYQDPIFCSPLLNFTSCYLNPGGSETYEGSSWLYTFFVPQDMASLIATLGGSTAFTKRLDFLHTSGLLYIGDEQAFLPVFQYHYAGRPGLSAKTVHSYIPSQFNTTNEGIPGNDDSGAMGSFSTLSMMGLWPVSGQNVYLIMPPFFPEVNLTNGHTGKTATVRNIGFDAGYNDIYIQNATLDGKAWTKNWISHDFYRNGGVLELTLGSEESSWVEEEQVPGYDPKHFYPVNPGDLFHNRYEMLAKVGWGTSSTVWLARDTQRWRWQPDRYVVLKVIASRYVGQDAAKHELNIDRRLKSNLPHKGALFVRTMLDSFEVAGPDDRHFCLGYGPLREPISIYQRRWEDGKLPPSIVKVYTRYLLQGLNFLHSECHIVHTDLKPDNIMMTFEDPSVIEDFIQKQNENPMPRKVKDGRSIYLSHNDFGRLKSFRVLPVIADFGLAEPGDGSGPSRHPIQPPLYHAPEVILGTGWTYSADIWNLGVLIWNLMENEDLFRNIRSAQGAYDPRAHVAEMIALLGPPPKTLIDRGTSRSEVKWSHAVPNAEGEFCRTAREYYRGPFFNSEGELLYKDLIPDNCDLSDLVPSLKGEDKELFLDFAFG</sequence>
<dbReference type="GO" id="GO:0005975">
    <property type="term" value="P:carbohydrate metabolic process"/>
    <property type="evidence" value="ECO:0007669"/>
    <property type="project" value="InterPro"/>
</dbReference>
<feature type="binding site" evidence="3">
    <location>
        <position position="820"/>
    </location>
    <ligand>
        <name>ATP</name>
        <dbReference type="ChEBI" id="CHEBI:30616"/>
    </ligand>
</feature>
<dbReference type="InterPro" id="IPR008271">
    <property type="entry name" value="Ser/Thr_kinase_AS"/>
</dbReference>
<dbReference type="InterPro" id="IPR014718">
    <property type="entry name" value="GH-type_carb-bd"/>
</dbReference>
<proteinExistence type="predicted"/>
<accession>A0A4U0X8G2</accession>
<dbReference type="GO" id="GO:0005524">
    <property type="term" value="F:ATP binding"/>
    <property type="evidence" value="ECO:0007669"/>
    <property type="project" value="UniProtKB-UniRule"/>
</dbReference>
<feature type="non-terminal residue" evidence="6">
    <location>
        <position position="1143"/>
    </location>
</feature>
<name>A0A4U0X8G2_9PEZI</name>
<dbReference type="PROSITE" id="PS00108">
    <property type="entry name" value="PROTEIN_KINASE_ST"/>
    <property type="match status" value="1"/>
</dbReference>
<dbReference type="SMART" id="SM00220">
    <property type="entry name" value="S_TKc"/>
    <property type="match status" value="1"/>
</dbReference>
<comment type="caution">
    <text evidence="6">The sequence shown here is derived from an EMBL/GenBank/DDBJ whole genome shotgun (WGS) entry which is preliminary data.</text>
</comment>
<feature type="chain" id="PRO_5020678064" description="Protein kinase domain-containing protein" evidence="4">
    <location>
        <begin position="25"/>
        <end position="1143"/>
    </location>
</feature>
<dbReference type="Gene3D" id="1.20.1610.10">
    <property type="entry name" value="alpha-1,2-mannosidases domains"/>
    <property type="match status" value="1"/>
</dbReference>
<keyword evidence="2 3" id="KW-0067">ATP-binding</keyword>
<dbReference type="Gene3D" id="1.10.510.10">
    <property type="entry name" value="Transferase(Phosphotransferase) domain 1"/>
    <property type="match status" value="1"/>
</dbReference>
<dbReference type="Pfam" id="PF00069">
    <property type="entry name" value="Pkinase"/>
    <property type="match status" value="1"/>
</dbReference>
<dbReference type="GO" id="GO:0030246">
    <property type="term" value="F:carbohydrate binding"/>
    <property type="evidence" value="ECO:0007669"/>
    <property type="project" value="InterPro"/>
</dbReference>
<gene>
    <name evidence="6" type="ORF">B0A49_06131</name>
</gene>
<dbReference type="EMBL" id="NAJN01000569">
    <property type="protein sequence ID" value="TKA71393.1"/>
    <property type="molecule type" value="Genomic_DNA"/>
</dbReference>
<organism evidence="6 7">
    <name type="scientific">Cryomyces minteri</name>
    <dbReference type="NCBI Taxonomy" id="331657"/>
    <lineage>
        <taxon>Eukaryota</taxon>
        <taxon>Fungi</taxon>
        <taxon>Dikarya</taxon>
        <taxon>Ascomycota</taxon>
        <taxon>Pezizomycotina</taxon>
        <taxon>Dothideomycetes</taxon>
        <taxon>Dothideomycetes incertae sedis</taxon>
        <taxon>Cryomyces</taxon>
    </lineage>
</organism>
<dbReference type="InterPro" id="IPR050883">
    <property type="entry name" value="PNGase"/>
</dbReference>
<dbReference type="Pfam" id="PF17678">
    <property type="entry name" value="Glyco_hydro_92N"/>
    <property type="match status" value="1"/>
</dbReference>
<dbReference type="PROSITE" id="PS00107">
    <property type="entry name" value="PROTEIN_KINASE_ATP"/>
    <property type="match status" value="1"/>
</dbReference>
<keyword evidence="4" id="KW-0732">Signal</keyword>
<dbReference type="InterPro" id="IPR000719">
    <property type="entry name" value="Prot_kinase_dom"/>
</dbReference>
<evidence type="ECO:0000256" key="4">
    <source>
        <dbReference type="SAM" id="SignalP"/>
    </source>
</evidence>
<evidence type="ECO:0000256" key="3">
    <source>
        <dbReference type="PROSITE-ProRule" id="PRU10141"/>
    </source>
</evidence>
<evidence type="ECO:0000313" key="7">
    <source>
        <dbReference type="Proteomes" id="UP000308768"/>
    </source>
</evidence>
<dbReference type="GO" id="GO:0005829">
    <property type="term" value="C:cytosol"/>
    <property type="evidence" value="ECO:0007669"/>
    <property type="project" value="TreeGrafter"/>
</dbReference>
<reference evidence="6 7" key="1">
    <citation type="submission" date="2017-03" db="EMBL/GenBank/DDBJ databases">
        <title>Genomes of endolithic fungi from Antarctica.</title>
        <authorList>
            <person name="Coleine C."/>
            <person name="Masonjones S."/>
            <person name="Stajich J.E."/>
        </authorList>
    </citation>
    <scope>NUCLEOTIDE SEQUENCE [LARGE SCALE GENOMIC DNA]</scope>
    <source>
        <strain evidence="6 7">CCFEE 5187</strain>
    </source>
</reference>
<dbReference type="SUPFAM" id="SSF48208">
    <property type="entry name" value="Six-hairpin glycosidases"/>
    <property type="match status" value="1"/>
</dbReference>
<dbReference type="AlphaFoldDB" id="A0A4U0X8G2"/>
<dbReference type="PANTHER" id="PTHR12143:SF42">
    <property type="entry name" value="PUTATIVE SUBFAMILY (AFU_ORTHOLOGUE AFUA_6G13760)-RELATED"/>
    <property type="match status" value="1"/>
</dbReference>
<evidence type="ECO:0000259" key="5">
    <source>
        <dbReference type="PROSITE" id="PS50011"/>
    </source>
</evidence>
<dbReference type="FunFam" id="1.20.1610.10:FF:000002">
    <property type="entry name" value="Alpha-1,2-mannosidase family protein"/>
    <property type="match status" value="1"/>
</dbReference>
<dbReference type="InterPro" id="IPR008928">
    <property type="entry name" value="6-hairpin_glycosidase_sf"/>
</dbReference>
<feature type="signal peptide" evidence="4">
    <location>
        <begin position="1"/>
        <end position="24"/>
    </location>
</feature>
<dbReference type="FunFam" id="3.30.2080.10:FF:000001">
    <property type="entry name" value="Alpha-1,2-mannosidase subfamily"/>
    <property type="match status" value="1"/>
</dbReference>
<dbReference type="SUPFAM" id="SSF56112">
    <property type="entry name" value="Protein kinase-like (PK-like)"/>
    <property type="match status" value="1"/>
</dbReference>
<dbReference type="GO" id="GO:0004672">
    <property type="term" value="F:protein kinase activity"/>
    <property type="evidence" value="ECO:0007669"/>
    <property type="project" value="InterPro"/>
</dbReference>
<dbReference type="InterPro" id="IPR017441">
    <property type="entry name" value="Protein_kinase_ATP_BS"/>
</dbReference>
<protein>
    <recommendedName>
        <fullName evidence="5">Protein kinase domain-containing protein</fullName>
    </recommendedName>
</protein>
<dbReference type="GO" id="GO:0006516">
    <property type="term" value="P:glycoprotein catabolic process"/>
    <property type="evidence" value="ECO:0007669"/>
    <property type="project" value="TreeGrafter"/>
</dbReference>
<keyword evidence="1 3" id="KW-0547">Nucleotide-binding</keyword>
<dbReference type="InterPro" id="IPR012939">
    <property type="entry name" value="Glyco_hydro_92"/>
</dbReference>
<dbReference type="OrthoDB" id="449263at2759"/>
<dbReference type="Gene3D" id="2.70.98.10">
    <property type="match status" value="1"/>
</dbReference>
<dbReference type="InterPro" id="IPR011009">
    <property type="entry name" value="Kinase-like_dom_sf"/>
</dbReference>
<evidence type="ECO:0000256" key="1">
    <source>
        <dbReference type="ARBA" id="ARBA00022741"/>
    </source>
</evidence>
<evidence type="ECO:0000256" key="2">
    <source>
        <dbReference type="ARBA" id="ARBA00022840"/>
    </source>
</evidence>
<feature type="domain" description="Protein kinase" evidence="5">
    <location>
        <begin position="786"/>
        <end position="1138"/>
    </location>
</feature>
<dbReference type="STRING" id="331657.A0A4U0X8G2"/>
<dbReference type="PANTHER" id="PTHR12143">
    <property type="entry name" value="PEPTIDE N-GLYCANASE PNGASE -RELATED"/>
    <property type="match status" value="1"/>
</dbReference>
<dbReference type="Gene3D" id="1.20.1050.60">
    <property type="entry name" value="alpha-1,2-mannosidase"/>
    <property type="match status" value="1"/>
</dbReference>
<evidence type="ECO:0000313" key="6">
    <source>
        <dbReference type="EMBL" id="TKA71393.1"/>
    </source>
</evidence>
<dbReference type="Proteomes" id="UP000308768">
    <property type="component" value="Unassembled WGS sequence"/>
</dbReference>
<dbReference type="GO" id="GO:0005634">
    <property type="term" value="C:nucleus"/>
    <property type="evidence" value="ECO:0007669"/>
    <property type="project" value="TreeGrafter"/>
</dbReference>
<keyword evidence="7" id="KW-1185">Reference proteome</keyword>
<dbReference type="GO" id="GO:0000224">
    <property type="term" value="F:peptide-N4-(N-acetyl-beta-glucosaminyl)asparagine amidase activity"/>
    <property type="evidence" value="ECO:0007669"/>
    <property type="project" value="TreeGrafter"/>
</dbReference>
<dbReference type="InterPro" id="IPR041371">
    <property type="entry name" value="GH92_N"/>
</dbReference>